<dbReference type="Gene3D" id="3.30.70.270">
    <property type="match status" value="1"/>
</dbReference>
<dbReference type="SUPFAM" id="SSF48239">
    <property type="entry name" value="Terpenoid cyclases/Protein prenyltransferases"/>
    <property type="match status" value="1"/>
</dbReference>
<dbReference type="Proteomes" id="UP000247689">
    <property type="component" value="Unassembled WGS sequence"/>
</dbReference>
<evidence type="ECO:0000259" key="6">
    <source>
        <dbReference type="PROSITE" id="PS50887"/>
    </source>
</evidence>
<dbReference type="OrthoDB" id="9812260at2"/>
<name>A0A318DCC3_9GAMM</name>
<evidence type="ECO:0000256" key="4">
    <source>
        <dbReference type="ARBA" id="ARBA00034247"/>
    </source>
</evidence>
<dbReference type="Pfam" id="PF00432">
    <property type="entry name" value="Prenyltrans"/>
    <property type="match status" value="1"/>
</dbReference>
<evidence type="ECO:0000256" key="5">
    <source>
        <dbReference type="SAM" id="Phobius"/>
    </source>
</evidence>
<dbReference type="InterPro" id="IPR043128">
    <property type="entry name" value="Rev_trsase/Diguanyl_cyclase"/>
</dbReference>
<dbReference type="PANTHER" id="PTHR45138">
    <property type="entry name" value="REGULATORY COMPONENTS OF SENSORY TRANSDUCTION SYSTEM"/>
    <property type="match status" value="1"/>
</dbReference>
<dbReference type="PROSITE" id="PS50887">
    <property type="entry name" value="GGDEF"/>
    <property type="match status" value="1"/>
</dbReference>
<dbReference type="InterPro" id="IPR029787">
    <property type="entry name" value="Nucleotide_cyclase"/>
</dbReference>
<evidence type="ECO:0000313" key="7">
    <source>
        <dbReference type="EMBL" id="PXF64597.1"/>
    </source>
</evidence>
<protein>
    <recommendedName>
        <fullName evidence="2">diguanylate cyclase</fullName>
        <ecNumber evidence="2">2.7.7.65</ecNumber>
    </recommendedName>
</protein>
<dbReference type="InterPro" id="IPR050469">
    <property type="entry name" value="Diguanylate_Cyclase"/>
</dbReference>
<comment type="caution">
    <text evidence="7">The sequence shown here is derived from an EMBL/GenBank/DDBJ whole genome shotgun (WGS) entry which is preliminary data.</text>
</comment>
<dbReference type="SUPFAM" id="SSF55073">
    <property type="entry name" value="Nucleotide cyclase"/>
    <property type="match status" value="1"/>
</dbReference>
<evidence type="ECO:0000256" key="1">
    <source>
        <dbReference type="ARBA" id="ARBA00001946"/>
    </source>
</evidence>
<comment type="cofactor">
    <cofactor evidence="1">
        <name>Mg(2+)</name>
        <dbReference type="ChEBI" id="CHEBI:18420"/>
    </cofactor>
</comment>
<dbReference type="InterPro" id="IPR008930">
    <property type="entry name" value="Terpenoid_cyclase/PrenylTrfase"/>
</dbReference>
<dbReference type="EMBL" id="QICH01000001">
    <property type="protein sequence ID" value="PXF64597.1"/>
    <property type="molecule type" value="Genomic_DNA"/>
</dbReference>
<keyword evidence="5" id="KW-0812">Transmembrane</keyword>
<sequence>MSIMRLGPWFNSKRILLLWAAIICAALALFFYQEYRQLDKNYSILPVDGETPEYANGTIKWLVKRQHPDGYFVSNPDLFDEPSILNKESVRLTRYAVSVLDELDALEQINKEALIQFLLRNYKSPSNAIGNLKGFSALPNSPVTLRSTLDSVIILRKLKALGVIDSEAVAQLILAYQNDDGGFWDPDYPEFGKQPTLKATANAVLSLMYLDKLNSMVIKPESQEMINNFVADSWSSESKLFAPFPGHPPTNSYDIFYAWVSVYYLPINQENDQIQSKLLHLEELIESINSQFKTSDNVYSEEINTDISSLKATRLISTTMKELGKLDVVSTPDIVSFIKEYRDPRMAFTNNIYTAHSAVKTLEVLASTRKTKQLNLYKVLTLTASIVALLLLTTLITFQRKVRSRRHRDLVRQAQSDRLTGLHNRYYLEMQFERYSNTFSHMAFVLIDVDHFKSINDELGHLVGDEVLIELSELLRRNTRKTDTLARWGGEEFAILCPETEPSQAETLAEKLRCMVESNNFNNVGKITCSFGISWTANQQTLRELYLIADKALYQSKRNGRNQVTYL</sequence>
<keyword evidence="5" id="KW-1133">Transmembrane helix</keyword>
<dbReference type="Pfam" id="PF00990">
    <property type="entry name" value="GGDEF"/>
    <property type="match status" value="1"/>
</dbReference>
<gene>
    <name evidence="7" type="ORF">DL796_05535</name>
</gene>
<feature type="domain" description="GGDEF" evidence="6">
    <location>
        <begin position="440"/>
        <end position="567"/>
    </location>
</feature>
<feature type="transmembrane region" description="Helical" evidence="5">
    <location>
        <begin position="376"/>
        <end position="398"/>
    </location>
</feature>
<dbReference type="PANTHER" id="PTHR45138:SF9">
    <property type="entry name" value="DIGUANYLATE CYCLASE DGCM-RELATED"/>
    <property type="match status" value="1"/>
</dbReference>
<evidence type="ECO:0000256" key="2">
    <source>
        <dbReference type="ARBA" id="ARBA00012528"/>
    </source>
</evidence>
<dbReference type="AlphaFoldDB" id="A0A318DCC3"/>
<dbReference type="GO" id="GO:0052621">
    <property type="term" value="F:diguanylate cyclase activity"/>
    <property type="evidence" value="ECO:0007669"/>
    <property type="project" value="UniProtKB-EC"/>
</dbReference>
<dbReference type="EC" id="2.7.7.65" evidence="2"/>
<proteinExistence type="predicted"/>
<dbReference type="InterPro" id="IPR000160">
    <property type="entry name" value="GGDEF_dom"/>
</dbReference>
<reference evidence="7 8" key="1">
    <citation type="submission" date="2018-05" db="EMBL/GenBank/DDBJ databases">
        <title>Kangiella spongicola genome sequence.</title>
        <authorList>
            <person name="Maclea K.S."/>
            <person name="Goen A.E."/>
            <person name="Kelley C."/>
            <person name="Underriner A."/>
            <person name="Silverwood T."/>
            <person name="Trachtenberg A.M."/>
        </authorList>
    </citation>
    <scope>NUCLEOTIDE SEQUENCE [LARGE SCALE GENOMIC DNA]</scope>
    <source>
        <strain evidence="7 8">ATCC BAA-2076</strain>
    </source>
</reference>
<keyword evidence="8" id="KW-1185">Reference proteome</keyword>
<keyword evidence="5" id="KW-0472">Membrane</keyword>
<accession>A0A318DCC3</accession>
<comment type="catalytic activity">
    <reaction evidence="4">
        <text>2 GTP = 3',3'-c-di-GMP + 2 diphosphate</text>
        <dbReference type="Rhea" id="RHEA:24898"/>
        <dbReference type="ChEBI" id="CHEBI:33019"/>
        <dbReference type="ChEBI" id="CHEBI:37565"/>
        <dbReference type="ChEBI" id="CHEBI:58805"/>
        <dbReference type="EC" id="2.7.7.65"/>
    </reaction>
</comment>
<dbReference type="CDD" id="cd01949">
    <property type="entry name" value="GGDEF"/>
    <property type="match status" value="1"/>
</dbReference>
<evidence type="ECO:0000256" key="3">
    <source>
        <dbReference type="ARBA" id="ARBA00022737"/>
    </source>
</evidence>
<keyword evidence="3" id="KW-0677">Repeat</keyword>
<dbReference type="Gene3D" id="1.50.10.20">
    <property type="match status" value="1"/>
</dbReference>
<dbReference type="SMART" id="SM00267">
    <property type="entry name" value="GGDEF"/>
    <property type="match status" value="1"/>
</dbReference>
<dbReference type="InterPro" id="IPR001330">
    <property type="entry name" value="Prenyltrans"/>
</dbReference>
<dbReference type="FunFam" id="3.30.70.270:FF:000001">
    <property type="entry name" value="Diguanylate cyclase domain protein"/>
    <property type="match status" value="1"/>
</dbReference>
<dbReference type="NCBIfam" id="TIGR00254">
    <property type="entry name" value="GGDEF"/>
    <property type="match status" value="1"/>
</dbReference>
<evidence type="ECO:0000313" key="8">
    <source>
        <dbReference type="Proteomes" id="UP000247689"/>
    </source>
</evidence>
<dbReference type="CDD" id="cd00688">
    <property type="entry name" value="ISOPREN_C2_like"/>
    <property type="match status" value="1"/>
</dbReference>
<organism evidence="7 8">
    <name type="scientific">Kangiella spongicola</name>
    <dbReference type="NCBI Taxonomy" id="796379"/>
    <lineage>
        <taxon>Bacteria</taxon>
        <taxon>Pseudomonadati</taxon>
        <taxon>Pseudomonadota</taxon>
        <taxon>Gammaproteobacteria</taxon>
        <taxon>Kangiellales</taxon>
        <taxon>Kangiellaceae</taxon>
        <taxon>Kangiella</taxon>
    </lineage>
</organism>